<keyword evidence="2" id="KW-1185">Reference proteome</keyword>
<evidence type="ECO:0000313" key="2">
    <source>
        <dbReference type="Proteomes" id="UP000199229"/>
    </source>
</evidence>
<reference evidence="2" key="1">
    <citation type="submission" date="2016-10" db="EMBL/GenBank/DDBJ databases">
        <authorList>
            <person name="Varghese N."/>
            <person name="Submissions S."/>
        </authorList>
    </citation>
    <scope>NUCLEOTIDE SEQUENCE [LARGE SCALE GENOMIC DNA]</scope>
    <source>
        <strain evidence="2">Gh-105</strain>
    </source>
</reference>
<gene>
    <name evidence="1" type="ORF">SAMN05192565_10720</name>
</gene>
<name>A0A1I2TE14_9HYPH</name>
<dbReference type="RefSeq" id="WP_091970565.1">
    <property type="nucleotide sequence ID" value="NZ_FOPM01000007.1"/>
</dbReference>
<dbReference type="OrthoDB" id="8454364at2"/>
<proteinExistence type="predicted"/>
<dbReference type="Proteomes" id="UP000199229">
    <property type="component" value="Unassembled WGS sequence"/>
</dbReference>
<sequence>MTDPHQIRDLIKGHLDELEAFGEVSVRRTETGPKGGRPGTAFYLNRQQALLVCILSKTEKAKAVLQHGPPTTFGA</sequence>
<evidence type="ECO:0000313" key="1">
    <source>
        <dbReference type="EMBL" id="SFG63193.1"/>
    </source>
</evidence>
<accession>A0A1I2TE14</accession>
<protein>
    <submittedName>
        <fullName evidence="1">Uncharacterized protein</fullName>
    </submittedName>
</protein>
<dbReference type="AlphaFoldDB" id="A0A1I2TE14"/>
<organism evidence="1 2">
    <name type="scientific">Methylobacterium gossipiicola</name>
    <dbReference type="NCBI Taxonomy" id="582675"/>
    <lineage>
        <taxon>Bacteria</taxon>
        <taxon>Pseudomonadati</taxon>
        <taxon>Pseudomonadota</taxon>
        <taxon>Alphaproteobacteria</taxon>
        <taxon>Hyphomicrobiales</taxon>
        <taxon>Methylobacteriaceae</taxon>
        <taxon>Methylobacterium</taxon>
    </lineage>
</organism>
<dbReference type="EMBL" id="FOPM01000007">
    <property type="protein sequence ID" value="SFG63193.1"/>
    <property type="molecule type" value="Genomic_DNA"/>
</dbReference>